<dbReference type="SUPFAM" id="SSF55874">
    <property type="entry name" value="ATPase domain of HSP90 chaperone/DNA topoisomerase II/histidine kinase"/>
    <property type="match status" value="1"/>
</dbReference>
<dbReference type="EMBL" id="PGFJ01000002">
    <property type="protein sequence ID" value="PJJ79266.1"/>
    <property type="molecule type" value="Genomic_DNA"/>
</dbReference>
<dbReference type="GO" id="GO:0000155">
    <property type="term" value="F:phosphorelay sensor kinase activity"/>
    <property type="evidence" value="ECO:0007669"/>
    <property type="project" value="InterPro"/>
</dbReference>
<name>A0A2H9VLR4_9SPHI</name>
<evidence type="ECO:0000256" key="6">
    <source>
        <dbReference type="ARBA" id="ARBA00023012"/>
    </source>
</evidence>
<dbReference type="InterPro" id="IPR004358">
    <property type="entry name" value="Sig_transdc_His_kin-like_C"/>
</dbReference>
<gene>
    <name evidence="8" type="ORF">CLV57_2394</name>
</gene>
<dbReference type="OrthoDB" id="9813151at2"/>
<dbReference type="EC" id="2.7.13.3" evidence="2"/>
<evidence type="ECO:0000259" key="7">
    <source>
        <dbReference type="PROSITE" id="PS50109"/>
    </source>
</evidence>
<dbReference type="SMART" id="SM00387">
    <property type="entry name" value="HATPase_c"/>
    <property type="match status" value="1"/>
</dbReference>
<keyword evidence="6" id="KW-0902">Two-component regulatory system</keyword>
<dbReference type="Pfam" id="PF00512">
    <property type="entry name" value="HisKA"/>
    <property type="match status" value="1"/>
</dbReference>
<evidence type="ECO:0000256" key="5">
    <source>
        <dbReference type="ARBA" id="ARBA00022777"/>
    </source>
</evidence>
<keyword evidence="5" id="KW-0418">Kinase</keyword>
<organism evidence="8 9">
    <name type="scientific">Mucilaginibacter auburnensis</name>
    <dbReference type="NCBI Taxonomy" id="1457233"/>
    <lineage>
        <taxon>Bacteria</taxon>
        <taxon>Pseudomonadati</taxon>
        <taxon>Bacteroidota</taxon>
        <taxon>Sphingobacteriia</taxon>
        <taxon>Sphingobacteriales</taxon>
        <taxon>Sphingobacteriaceae</taxon>
        <taxon>Mucilaginibacter</taxon>
    </lineage>
</organism>
<dbReference type="CDD" id="cd00082">
    <property type="entry name" value="HisKA"/>
    <property type="match status" value="1"/>
</dbReference>
<sequence>MENVYGINLIPPNDAERVAALQHYRILNSHRERAFDSICDLACELFSCPISHISFLSADKEFVKAGIGIGDITEVSRGLGFCALSILEEKLLIVEDTHQHPLFARHPFVTGELFIRFYAGAPVITPDGYVIGTLCLIDTQPRTLSEKEQQVLQKMAQLVMEQTELRYHNLQLLQQKDEFIPIASHEMRTPLTALKTAVDILEKQQKAGKTDSSGRMTAQAYRSTQKLAHLVNDLFDASRLSERKFTLRKGLFDLNRLVQNCCGFAESAGKHKLVVEGETNLELTGDEEKIEQVLTNLVENAMKYSPGTPTITLRIEKLPAFVKVSVADEGPGIPTELLSHIFRKFFRPESSHSQTGLGLGLYICAEIVKAHGGEIGVESEPGKGATFWFTLPL</sequence>
<dbReference type="PANTHER" id="PTHR43711:SF1">
    <property type="entry name" value="HISTIDINE KINASE 1"/>
    <property type="match status" value="1"/>
</dbReference>
<dbReference type="Pfam" id="PF02518">
    <property type="entry name" value="HATPase_c"/>
    <property type="match status" value="1"/>
</dbReference>
<evidence type="ECO:0000256" key="2">
    <source>
        <dbReference type="ARBA" id="ARBA00012438"/>
    </source>
</evidence>
<keyword evidence="4" id="KW-0808">Transferase</keyword>
<comment type="catalytic activity">
    <reaction evidence="1">
        <text>ATP + protein L-histidine = ADP + protein N-phospho-L-histidine.</text>
        <dbReference type="EC" id="2.7.13.3"/>
    </reaction>
</comment>
<dbReference type="RefSeq" id="WP_100341624.1">
    <property type="nucleotide sequence ID" value="NZ_PGFJ01000002.1"/>
</dbReference>
<dbReference type="InterPro" id="IPR029016">
    <property type="entry name" value="GAF-like_dom_sf"/>
</dbReference>
<dbReference type="FunFam" id="3.30.565.10:FF:000006">
    <property type="entry name" value="Sensor histidine kinase WalK"/>
    <property type="match status" value="1"/>
</dbReference>
<evidence type="ECO:0000313" key="8">
    <source>
        <dbReference type="EMBL" id="PJJ79266.1"/>
    </source>
</evidence>
<comment type="caution">
    <text evidence="8">The sequence shown here is derived from an EMBL/GenBank/DDBJ whole genome shotgun (WGS) entry which is preliminary data.</text>
</comment>
<dbReference type="SUPFAM" id="SSF55781">
    <property type="entry name" value="GAF domain-like"/>
    <property type="match status" value="1"/>
</dbReference>
<accession>A0A2H9VLR4</accession>
<dbReference type="InterPro" id="IPR036890">
    <property type="entry name" value="HATPase_C_sf"/>
</dbReference>
<dbReference type="CDD" id="cd00075">
    <property type="entry name" value="HATPase"/>
    <property type="match status" value="1"/>
</dbReference>
<protein>
    <recommendedName>
        <fullName evidence="2">histidine kinase</fullName>
        <ecNumber evidence="2">2.7.13.3</ecNumber>
    </recommendedName>
</protein>
<dbReference type="SMART" id="SM00388">
    <property type="entry name" value="HisKA"/>
    <property type="match status" value="1"/>
</dbReference>
<keyword evidence="9" id="KW-1185">Reference proteome</keyword>
<dbReference type="InterPro" id="IPR036097">
    <property type="entry name" value="HisK_dim/P_sf"/>
</dbReference>
<proteinExistence type="predicted"/>
<dbReference type="InterPro" id="IPR003661">
    <property type="entry name" value="HisK_dim/P_dom"/>
</dbReference>
<keyword evidence="3" id="KW-0597">Phosphoprotein</keyword>
<dbReference type="Pfam" id="PF01590">
    <property type="entry name" value="GAF"/>
    <property type="match status" value="1"/>
</dbReference>
<evidence type="ECO:0000256" key="4">
    <source>
        <dbReference type="ARBA" id="ARBA00022679"/>
    </source>
</evidence>
<evidence type="ECO:0000313" key="9">
    <source>
        <dbReference type="Proteomes" id="UP000242687"/>
    </source>
</evidence>
<evidence type="ECO:0000256" key="3">
    <source>
        <dbReference type="ARBA" id="ARBA00022553"/>
    </source>
</evidence>
<dbReference type="InterPro" id="IPR050736">
    <property type="entry name" value="Sensor_HK_Regulatory"/>
</dbReference>
<dbReference type="InterPro" id="IPR003018">
    <property type="entry name" value="GAF"/>
</dbReference>
<dbReference type="Gene3D" id="3.30.565.10">
    <property type="entry name" value="Histidine kinase-like ATPase, C-terminal domain"/>
    <property type="match status" value="1"/>
</dbReference>
<feature type="domain" description="Histidine kinase" evidence="7">
    <location>
        <begin position="182"/>
        <end position="393"/>
    </location>
</feature>
<dbReference type="InterPro" id="IPR003594">
    <property type="entry name" value="HATPase_dom"/>
</dbReference>
<dbReference type="SUPFAM" id="SSF47384">
    <property type="entry name" value="Homodimeric domain of signal transducing histidine kinase"/>
    <property type="match status" value="1"/>
</dbReference>
<dbReference type="Gene3D" id="3.30.450.40">
    <property type="match status" value="1"/>
</dbReference>
<dbReference type="PANTHER" id="PTHR43711">
    <property type="entry name" value="TWO-COMPONENT HISTIDINE KINASE"/>
    <property type="match status" value="1"/>
</dbReference>
<dbReference type="Proteomes" id="UP000242687">
    <property type="component" value="Unassembled WGS sequence"/>
</dbReference>
<dbReference type="PRINTS" id="PR00344">
    <property type="entry name" value="BCTRLSENSOR"/>
</dbReference>
<dbReference type="AlphaFoldDB" id="A0A2H9VLR4"/>
<dbReference type="Gene3D" id="1.10.287.130">
    <property type="match status" value="1"/>
</dbReference>
<dbReference type="PROSITE" id="PS50109">
    <property type="entry name" value="HIS_KIN"/>
    <property type="match status" value="1"/>
</dbReference>
<dbReference type="InterPro" id="IPR005467">
    <property type="entry name" value="His_kinase_dom"/>
</dbReference>
<dbReference type="SMART" id="SM00065">
    <property type="entry name" value="GAF"/>
    <property type="match status" value="1"/>
</dbReference>
<reference evidence="8 9" key="1">
    <citation type="submission" date="2017-11" db="EMBL/GenBank/DDBJ databases">
        <title>Genomic Encyclopedia of Archaeal and Bacterial Type Strains, Phase II (KMG-II): From Individual Species to Whole Genera.</title>
        <authorList>
            <person name="Goeker M."/>
        </authorList>
    </citation>
    <scope>NUCLEOTIDE SEQUENCE [LARGE SCALE GENOMIC DNA]</scope>
    <source>
        <strain evidence="8 9">DSM 28175</strain>
    </source>
</reference>
<evidence type="ECO:0000256" key="1">
    <source>
        <dbReference type="ARBA" id="ARBA00000085"/>
    </source>
</evidence>